<keyword evidence="9" id="KW-1185">Reference proteome</keyword>
<accession>A0A9X0YRH7</accession>
<dbReference type="NCBIfam" id="TIGR02273">
    <property type="entry name" value="16S_RimM"/>
    <property type="match status" value="1"/>
</dbReference>
<dbReference type="Pfam" id="PF01782">
    <property type="entry name" value="RimM"/>
    <property type="match status" value="1"/>
</dbReference>
<sequence length="170" mass="19386">MNSRMFNVGKIVNTHGIRGEVKVLRISDFEERFAPGEKLFVIKDEQPIELKIAARRMHKGFDLLQFEGYANINDVESFKGCKLKINEAQLTELDQDEYYYHEIIGCEVFTAEGRNLGKIKEILSPGANDVWVVKQQAGKDLLIPYIDDVVTDVDIVNKKIVIEPMEGLLD</sequence>
<evidence type="ECO:0000256" key="1">
    <source>
        <dbReference type="ARBA" id="ARBA00022490"/>
    </source>
</evidence>
<keyword evidence="2 5" id="KW-0690">Ribosome biogenesis</keyword>
<dbReference type="InterPro" id="IPR011033">
    <property type="entry name" value="PRC_barrel-like_sf"/>
</dbReference>
<evidence type="ECO:0000259" key="7">
    <source>
        <dbReference type="Pfam" id="PF05239"/>
    </source>
</evidence>
<feature type="domain" description="RimM N-terminal" evidence="6">
    <location>
        <begin position="8"/>
        <end position="88"/>
    </location>
</feature>
<dbReference type="InterPro" id="IPR011961">
    <property type="entry name" value="RimM"/>
</dbReference>
<feature type="domain" description="PRC-barrel" evidence="7">
    <location>
        <begin position="96"/>
        <end position="169"/>
    </location>
</feature>
<evidence type="ECO:0000259" key="6">
    <source>
        <dbReference type="Pfam" id="PF01782"/>
    </source>
</evidence>
<evidence type="ECO:0000313" key="9">
    <source>
        <dbReference type="Proteomes" id="UP001138793"/>
    </source>
</evidence>
<dbReference type="SUPFAM" id="SSF50447">
    <property type="entry name" value="Translation proteins"/>
    <property type="match status" value="1"/>
</dbReference>
<comment type="subcellular location">
    <subcellularLocation>
        <location evidence="5">Cytoplasm</location>
    </subcellularLocation>
</comment>
<dbReference type="RefSeq" id="WP_149476286.1">
    <property type="nucleotide sequence ID" value="NZ_JAGGMB010000005.1"/>
</dbReference>
<gene>
    <name evidence="5" type="primary">rimM</name>
    <name evidence="8" type="ORF">J2Z64_001888</name>
</gene>
<comment type="similarity">
    <text evidence="5">Belongs to the RimM family.</text>
</comment>
<dbReference type="AlphaFoldDB" id="A0A9X0YRH7"/>
<reference evidence="8" key="1">
    <citation type="submission" date="2021-03" db="EMBL/GenBank/DDBJ databases">
        <title>Genomic Encyclopedia of Type Strains, Phase IV (KMG-IV): sequencing the most valuable type-strain genomes for metagenomic binning, comparative biology and taxonomic classification.</title>
        <authorList>
            <person name="Goeker M."/>
        </authorList>
    </citation>
    <scope>NUCLEOTIDE SEQUENCE</scope>
    <source>
        <strain evidence="8">DSM 107338</strain>
    </source>
</reference>
<dbReference type="EMBL" id="JAGGMB010000005">
    <property type="protein sequence ID" value="MBP2077633.1"/>
    <property type="molecule type" value="Genomic_DNA"/>
</dbReference>
<dbReference type="PANTHER" id="PTHR33692">
    <property type="entry name" value="RIBOSOME MATURATION FACTOR RIMM"/>
    <property type="match status" value="1"/>
</dbReference>
<dbReference type="OrthoDB" id="9810331at2"/>
<dbReference type="Proteomes" id="UP001138793">
    <property type="component" value="Unassembled WGS sequence"/>
</dbReference>
<comment type="function">
    <text evidence="5">An accessory protein needed during the final step in the assembly of 30S ribosomal subunit, possibly for assembly of the head region. Essential for efficient processing of 16S rRNA. May be needed both before and after RbfA during the maturation of 16S rRNA. It has affinity for free ribosomal 30S subunits but not for 70S ribosomes.</text>
</comment>
<dbReference type="Pfam" id="PF05239">
    <property type="entry name" value="PRC"/>
    <property type="match status" value="1"/>
</dbReference>
<keyword evidence="1 5" id="KW-0963">Cytoplasm</keyword>
<dbReference type="HAMAP" id="MF_00014">
    <property type="entry name" value="Ribosome_mat_RimM"/>
    <property type="match status" value="1"/>
</dbReference>
<dbReference type="Gene3D" id="2.40.30.60">
    <property type="entry name" value="RimM"/>
    <property type="match status" value="1"/>
</dbReference>
<comment type="domain">
    <text evidence="5">The PRC barrel domain binds ribosomal protein uS19.</text>
</comment>
<dbReference type="GO" id="GO:0042274">
    <property type="term" value="P:ribosomal small subunit biogenesis"/>
    <property type="evidence" value="ECO:0007669"/>
    <property type="project" value="UniProtKB-UniRule"/>
</dbReference>
<comment type="subunit">
    <text evidence="5">Binds ribosomal protein uS19.</text>
</comment>
<dbReference type="InterPro" id="IPR009000">
    <property type="entry name" value="Transl_B-barrel_sf"/>
</dbReference>
<dbReference type="GO" id="GO:0006364">
    <property type="term" value="P:rRNA processing"/>
    <property type="evidence" value="ECO:0007669"/>
    <property type="project" value="UniProtKB-UniRule"/>
</dbReference>
<dbReference type="Gene3D" id="2.30.30.240">
    <property type="entry name" value="PRC-barrel domain"/>
    <property type="match status" value="1"/>
</dbReference>
<evidence type="ECO:0000256" key="2">
    <source>
        <dbReference type="ARBA" id="ARBA00022517"/>
    </source>
</evidence>
<evidence type="ECO:0000256" key="3">
    <source>
        <dbReference type="ARBA" id="ARBA00022552"/>
    </source>
</evidence>
<dbReference type="SUPFAM" id="SSF50346">
    <property type="entry name" value="PRC-barrel domain"/>
    <property type="match status" value="1"/>
</dbReference>
<dbReference type="GO" id="GO:0043022">
    <property type="term" value="F:ribosome binding"/>
    <property type="evidence" value="ECO:0007669"/>
    <property type="project" value="InterPro"/>
</dbReference>
<dbReference type="GO" id="GO:0005840">
    <property type="term" value="C:ribosome"/>
    <property type="evidence" value="ECO:0007669"/>
    <property type="project" value="InterPro"/>
</dbReference>
<dbReference type="InterPro" id="IPR036976">
    <property type="entry name" value="RimM_N_sf"/>
</dbReference>
<dbReference type="InterPro" id="IPR002676">
    <property type="entry name" value="RimM_N"/>
</dbReference>
<organism evidence="8 9">
    <name type="scientific">Oceanobacillus polygoni</name>
    <dbReference type="NCBI Taxonomy" id="1235259"/>
    <lineage>
        <taxon>Bacteria</taxon>
        <taxon>Bacillati</taxon>
        <taxon>Bacillota</taxon>
        <taxon>Bacilli</taxon>
        <taxon>Bacillales</taxon>
        <taxon>Bacillaceae</taxon>
        <taxon>Oceanobacillus</taxon>
    </lineage>
</organism>
<dbReference type="GO" id="GO:0005737">
    <property type="term" value="C:cytoplasm"/>
    <property type="evidence" value="ECO:0007669"/>
    <property type="project" value="UniProtKB-SubCell"/>
</dbReference>
<evidence type="ECO:0000256" key="5">
    <source>
        <dbReference type="HAMAP-Rule" id="MF_00014"/>
    </source>
</evidence>
<protein>
    <recommendedName>
        <fullName evidence="5">Ribosome maturation factor RimM</fullName>
    </recommendedName>
</protein>
<name>A0A9X0YRH7_9BACI</name>
<proteinExistence type="inferred from homology"/>
<evidence type="ECO:0000256" key="4">
    <source>
        <dbReference type="ARBA" id="ARBA00023186"/>
    </source>
</evidence>
<keyword evidence="4 5" id="KW-0143">Chaperone</keyword>
<evidence type="ECO:0000313" key="8">
    <source>
        <dbReference type="EMBL" id="MBP2077633.1"/>
    </source>
</evidence>
<keyword evidence="3 5" id="KW-0698">rRNA processing</keyword>
<comment type="caution">
    <text evidence="8">The sequence shown here is derived from an EMBL/GenBank/DDBJ whole genome shotgun (WGS) entry which is preliminary data.</text>
</comment>
<dbReference type="InterPro" id="IPR027275">
    <property type="entry name" value="PRC-brl_dom"/>
</dbReference>
<dbReference type="PANTHER" id="PTHR33692:SF1">
    <property type="entry name" value="RIBOSOME MATURATION FACTOR RIMM"/>
    <property type="match status" value="1"/>
</dbReference>